<evidence type="ECO:0000256" key="15">
    <source>
        <dbReference type="SAM" id="Coils"/>
    </source>
</evidence>
<keyword evidence="7 13" id="KW-0863">Zinc-finger</keyword>
<dbReference type="InterPro" id="IPR001841">
    <property type="entry name" value="Znf_RING"/>
</dbReference>
<dbReference type="PROSITE" id="PS00518">
    <property type="entry name" value="ZF_RING_1"/>
    <property type="match status" value="1"/>
</dbReference>
<dbReference type="PANTHER" id="PTHR23163:SF8">
    <property type="entry name" value="E3 UBIQUITIN-PROTEIN LIGASE BRE1-LIKE 2"/>
    <property type="match status" value="1"/>
</dbReference>
<sequence>MENAESDEPEKKRPHLTSPLSPSMARNSSASPPTNTVDVAVLQYQNQKLVQQLEIQKHELQELEAKIQELKDKQTSYDDVLITVNQLWNQLVDDLVLLGVRAGGGQDALQTLDHSDCSGGSVPSCPAEEIFICRLLGKDSIQTSGNNGIVEYVEEALSSRRAFTMRLMKYLEDTIDAQRVKIESIAHAFLGKLYTEDGIIQLSRIDDMMKEEAKNLHKVIDVLHLKHKEYTDEIQTYVSTHSTDQSEIKRLAGELEEFMAELEESRRKLVNLKMQKDAAAGVHTPAPSVVNGSMSPEKPAERSKGLRELKDSIEEMKVLAADRLSELQDAQEENQILLKELEDIKDELKDDKHVQSSRLYNLVNDQLQHCNAEAERYKALTSSLQADRSLVVRREKEVNVKIESADAARSTIDTAESRIEELELQLKNCVIEKNDLEIKMEEAIQDSGRKDVKAEFRVMAAALSKEMGMMEAQLNRWKQTAHEALSLREKSESLRASLTEKTNEQKCLTRKCAEQISEIKSLKTLIEKLQKEKLELQIILDMYGQEGYDSRDMLEIKESERKARLQAEVLRSALDEHGLELRVKAANEAEAACQQRLSAAEAEIAELRMKLDTSERDVWELTEAIKSKDREAEAYISEIETIGQAYEDMQTQNQHLLQQVAEREDYNIKLVSESVKTKQAQSSLLSEKQALTKQLQQVNASVEYVKMRIAQSEEQMKVCLTEAIRYTEEDRHLAVNLETARWELMDAEKELKWLKYAVASSEKEYEQIQKKMNEIQTELHNERGERKKLEKELSELNAKIVELSSESGEAAIQRLQDEIKDCKSMLKCSVCSDRPKEVVIVKCYHLFCNPCIQRNLEIRHRKCPGCGTAFGHSDVQFVKI</sequence>
<evidence type="ECO:0000259" key="17">
    <source>
        <dbReference type="PROSITE" id="PS50089"/>
    </source>
</evidence>
<gene>
    <name evidence="18" type="ORF">JCGZ_19211</name>
</gene>
<keyword evidence="9 14" id="KW-0862">Zinc</keyword>
<keyword evidence="6 14" id="KW-0479">Metal-binding</keyword>
<evidence type="ECO:0000256" key="3">
    <source>
        <dbReference type="ARBA" id="ARBA00004906"/>
    </source>
</evidence>
<organism evidence="18 19">
    <name type="scientific">Jatropha curcas</name>
    <name type="common">Barbados nut</name>
    <dbReference type="NCBI Taxonomy" id="180498"/>
    <lineage>
        <taxon>Eukaryota</taxon>
        <taxon>Viridiplantae</taxon>
        <taxon>Streptophyta</taxon>
        <taxon>Embryophyta</taxon>
        <taxon>Tracheophyta</taxon>
        <taxon>Spermatophyta</taxon>
        <taxon>Magnoliopsida</taxon>
        <taxon>eudicotyledons</taxon>
        <taxon>Gunneridae</taxon>
        <taxon>Pentapetalae</taxon>
        <taxon>rosids</taxon>
        <taxon>fabids</taxon>
        <taxon>Malpighiales</taxon>
        <taxon>Euphorbiaceae</taxon>
        <taxon>Crotonoideae</taxon>
        <taxon>Jatropheae</taxon>
        <taxon>Jatropha</taxon>
    </lineage>
</organism>
<evidence type="ECO:0000256" key="13">
    <source>
        <dbReference type="PROSITE-ProRule" id="PRU00175"/>
    </source>
</evidence>
<dbReference type="GO" id="GO:0008270">
    <property type="term" value="F:zinc ion binding"/>
    <property type="evidence" value="ECO:0007669"/>
    <property type="project" value="UniProtKB-KW"/>
</dbReference>
<feature type="region of interest" description="Disordered" evidence="16">
    <location>
        <begin position="280"/>
        <end position="305"/>
    </location>
</feature>
<keyword evidence="11 14" id="KW-0175">Coiled coil</keyword>
<dbReference type="InterPro" id="IPR017907">
    <property type="entry name" value="Znf_RING_CS"/>
</dbReference>
<dbReference type="AlphaFoldDB" id="A0A067LJA0"/>
<dbReference type="EC" id="2.3.2.27" evidence="14"/>
<dbReference type="InterPro" id="IPR013083">
    <property type="entry name" value="Znf_RING/FYVE/PHD"/>
</dbReference>
<comment type="subcellular location">
    <subcellularLocation>
        <location evidence="2 14">Nucleus</location>
    </subcellularLocation>
</comment>
<comment type="catalytic activity">
    <reaction evidence="1 14">
        <text>S-ubiquitinyl-[E2 ubiquitin-conjugating enzyme]-L-cysteine + [acceptor protein]-L-lysine = [E2 ubiquitin-conjugating enzyme]-L-cysteine + N(6)-ubiquitinyl-[acceptor protein]-L-lysine.</text>
        <dbReference type="EC" id="2.3.2.27"/>
    </reaction>
</comment>
<keyword evidence="8 14" id="KW-0833">Ubl conjugation pathway</keyword>
<dbReference type="CDD" id="cd16499">
    <property type="entry name" value="RING-HC_Bre1-like"/>
    <property type="match status" value="1"/>
</dbReference>
<evidence type="ECO:0000256" key="5">
    <source>
        <dbReference type="ARBA" id="ARBA00022679"/>
    </source>
</evidence>
<feature type="compositionally biased region" description="Polar residues" evidence="16">
    <location>
        <begin position="18"/>
        <end position="34"/>
    </location>
</feature>
<dbReference type="Proteomes" id="UP000027138">
    <property type="component" value="Unassembled WGS sequence"/>
</dbReference>
<dbReference type="STRING" id="180498.A0A067LJA0"/>
<feature type="coiled-coil region" evidence="15">
    <location>
        <begin position="313"/>
        <end position="358"/>
    </location>
</feature>
<comment type="similarity">
    <text evidence="4 14">Belongs to the BRE1 family.</text>
</comment>
<evidence type="ECO:0000256" key="1">
    <source>
        <dbReference type="ARBA" id="ARBA00000900"/>
    </source>
</evidence>
<evidence type="ECO:0000256" key="9">
    <source>
        <dbReference type="ARBA" id="ARBA00022833"/>
    </source>
</evidence>
<name>A0A067LJA0_JATCU</name>
<proteinExistence type="inferred from homology"/>
<dbReference type="PANTHER" id="PTHR23163">
    <property type="entry name" value="RING FINGER PROTEIN-RELATED"/>
    <property type="match status" value="1"/>
</dbReference>
<feature type="region of interest" description="Disordered" evidence="16">
    <location>
        <begin position="1"/>
        <end position="34"/>
    </location>
</feature>
<dbReference type="GO" id="GO:0061630">
    <property type="term" value="F:ubiquitin protein ligase activity"/>
    <property type="evidence" value="ECO:0007669"/>
    <property type="project" value="UniProtKB-EC"/>
</dbReference>
<evidence type="ECO:0000256" key="4">
    <source>
        <dbReference type="ARBA" id="ARBA00005555"/>
    </source>
</evidence>
<feature type="coiled-coil region" evidence="15">
    <location>
        <begin position="46"/>
        <end position="80"/>
    </location>
</feature>
<keyword evidence="5 14" id="KW-0808">Transferase</keyword>
<evidence type="ECO:0000256" key="10">
    <source>
        <dbReference type="ARBA" id="ARBA00022853"/>
    </source>
</evidence>
<keyword evidence="10 14" id="KW-0156">Chromatin regulator</keyword>
<dbReference type="InterPro" id="IPR018957">
    <property type="entry name" value="Znf_C3HC4_RING-type"/>
</dbReference>
<protein>
    <recommendedName>
        <fullName evidence="14">E3 ubiquitin protein ligase</fullName>
        <ecNumber evidence="14">2.3.2.27</ecNumber>
    </recommendedName>
</protein>
<dbReference type="GO" id="GO:0016567">
    <property type="term" value="P:protein ubiquitination"/>
    <property type="evidence" value="ECO:0007669"/>
    <property type="project" value="UniProtKB-UniRule"/>
</dbReference>
<dbReference type="UniPathway" id="UPA00143"/>
<keyword evidence="19" id="KW-1185">Reference proteome</keyword>
<feature type="coiled-coil region" evidence="15">
    <location>
        <begin position="248"/>
        <end position="275"/>
    </location>
</feature>
<dbReference type="Gene3D" id="3.30.40.10">
    <property type="entry name" value="Zinc/RING finger domain, C3HC4 (zinc finger)"/>
    <property type="match status" value="1"/>
</dbReference>
<dbReference type="EMBL" id="KK914254">
    <property type="protein sequence ID" value="KDP44344.1"/>
    <property type="molecule type" value="Genomic_DNA"/>
</dbReference>
<evidence type="ECO:0000256" key="7">
    <source>
        <dbReference type="ARBA" id="ARBA00022771"/>
    </source>
</evidence>
<reference evidence="18 19" key="1">
    <citation type="journal article" date="2014" name="PLoS ONE">
        <title>Global Analysis of Gene Expression Profiles in Physic Nut (Jatropha curcas L.) Seedlings Exposed to Salt Stress.</title>
        <authorList>
            <person name="Zhang L."/>
            <person name="Zhang C."/>
            <person name="Wu P."/>
            <person name="Chen Y."/>
            <person name="Li M."/>
            <person name="Jiang H."/>
            <person name="Wu G."/>
        </authorList>
    </citation>
    <scope>NUCLEOTIDE SEQUENCE [LARGE SCALE GENOMIC DNA]</scope>
    <source>
        <strain evidence="19">cv. GZQX0401</strain>
        <tissue evidence="18">Young leaves</tissue>
    </source>
</reference>
<evidence type="ECO:0000256" key="8">
    <source>
        <dbReference type="ARBA" id="ARBA00022786"/>
    </source>
</evidence>
<dbReference type="OrthoDB" id="10266039at2759"/>
<feature type="domain" description="RING-type" evidence="17">
    <location>
        <begin position="828"/>
        <end position="866"/>
    </location>
</feature>
<dbReference type="SMART" id="SM00184">
    <property type="entry name" value="RING"/>
    <property type="match status" value="1"/>
</dbReference>
<evidence type="ECO:0000256" key="16">
    <source>
        <dbReference type="SAM" id="MobiDB-lite"/>
    </source>
</evidence>
<evidence type="ECO:0000256" key="2">
    <source>
        <dbReference type="ARBA" id="ARBA00004123"/>
    </source>
</evidence>
<dbReference type="PROSITE" id="PS50089">
    <property type="entry name" value="ZF_RING_2"/>
    <property type="match status" value="1"/>
</dbReference>
<evidence type="ECO:0000313" key="19">
    <source>
        <dbReference type="Proteomes" id="UP000027138"/>
    </source>
</evidence>
<feature type="coiled-coil region" evidence="15">
    <location>
        <begin position="583"/>
        <end position="624"/>
    </location>
</feature>
<keyword evidence="12 14" id="KW-0539">Nucleus</keyword>
<evidence type="ECO:0000256" key="14">
    <source>
        <dbReference type="RuleBase" id="RU365038"/>
    </source>
</evidence>
<accession>A0A067LJA0</accession>
<dbReference type="GO" id="GO:0005634">
    <property type="term" value="C:nucleus"/>
    <property type="evidence" value="ECO:0007669"/>
    <property type="project" value="UniProtKB-SubCell"/>
</dbReference>
<feature type="coiled-coil region" evidence="15">
    <location>
        <begin position="405"/>
        <end position="480"/>
    </location>
</feature>
<dbReference type="InterPro" id="IPR013956">
    <property type="entry name" value="E3_ubiquit_lig_Bre1"/>
</dbReference>
<evidence type="ECO:0000256" key="11">
    <source>
        <dbReference type="ARBA" id="ARBA00023054"/>
    </source>
</evidence>
<feature type="coiled-coil region" evidence="15">
    <location>
        <begin position="512"/>
        <end position="546"/>
    </location>
</feature>
<evidence type="ECO:0000256" key="12">
    <source>
        <dbReference type="ARBA" id="ARBA00023242"/>
    </source>
</evidence>
<dbReference type="KEGG" id="jcu:105650970"/>
<comment type="pathway">
    <text evidence="3 14">Protein modification; protein ubiquitination.</text>
</comment>
<dbReference type="GO" id="GO:0033503">
    <property type="term" value="C:HULC complex"/>
    <property type="evidence" value="ECO:0007669"/>
    <property type="project" value="TreeGrafter"/>
</dbReference>
<evidence type="ECO:0000313" key="18">
    <source>
        <dbReference type="EMBL" id="KDP44344.1"/>
    </source>
</evidence>
<feature type="coiled-coil region" evidence="15">
    <location>
        <begin position="758"/>
        <end position="806"/>
    </location>
</feature>
<dbReference type="SUPFAM" id="SSF57850">
    <property type="entry name" value="RING/U-box"/>
    <property type="match status" value="1"/>
</dbReference>
<dbReference type="GO" id="GO:0006325">
    <property type="term" value="P:chromatin organization"/>
    <property type="evidence" value="ECO:0007669"/>
    <property type="project" value="UniProtKB-KW"/>
</dbReference>
<evidence type="ECO:0000256" key="6">
    <source>
        <dbReference type="ARBA" id="ARBA00022723"/>
    </source>
</evidence>
<dbReference type="Pfam" id="PF00097">
    <property type="entry name" value="zf-C3HC4"/>
    <property type="match status" value="1"/>
</dbReference>